<dbReference type="OrthoDB" id="272271at2759"/>
<dbReference type="Pfam" id="PF02668">
    <property type="entry name" value="TauD"/>
    <property type="match status" value="1"/>
</dbReference>
<dbReference type="SUPFAM" id="SSF51197">
    <property type="entry name" value="Clavaminate synthase-like"/>
    <property type="match status" value="1"/>
</dbReference>
<keyword evidence="1" id="KW-0560">Oxidoreductase</keyword>
<evidence type="ECO:0000313" key="4">
    <source>
        <dbReference type="Proteomes" id="UP000799291"/>
    </source>
</evidence>
<evidence type="ECO:0000313" key="3">
    <source>
        <dbReference type="EMBL" id="KAF2676403.1"/>
    </source>
</evidence>
<feature type="domain" description="TauD/TfdA-like" evidence="2">
    <location>
        <begin position="83"/>
        <end position="330"/>
    </location>
</feature>
<name>A0A6G1IEK5_9PLEO</name>
<dbReference type="AlphaFoldDB" id="A0A6G1IEK5"/>
<evidence type="ECO:0000259" key="2">
    <source>
        <dbReference type="Pfam" id="PF02668"/>
    </source>
</evidence>
<dbReference type="InterPro" id="IPR003819">
    <property type="entry name" value="TauD/TfdA-like"/>
</dbReference>
<dbReference type="GO" id="GO:0016491">
    <property type="term" value="F:oxidoreductase activity"/>
    <property type="evidence" value="ECO:0007669"/>
    <property type="project" value="UniProtKB-KW"/>
</dbReference>
<gene>
    <name evidence="3" type="ORF">K458DRAFT_396976</name>
</gene>
<protein>
    <submittedName>
        <fullName evidence="3">Clavaminate synthase-like protein</fullName>
    </submittedName>
</protein>
<organism evidence="3 4">
    <name type="scientific">Lentithecium fluviatile CBS 122367</name>
    <dbReference type="NCBI Taxonomy" id="1168545"/>
    <lineage>
        <taxon>Eukaryota</taxon>
        <taxon>Fungi</taxon>
        <taxon>Dikarya</taxon>
        <taxon>Ascomycota</taxon>
        <taxon>Pezizomycotina</taxon>
        <taxon>Dothideomycetes</taxon>
        <taxon>Pleosporomycetidae</taxon>
        <taxon>Pleosporales</taxon>
        <taxon>Massarineae</taxon>
        <taxon>Lentitheciaceae</taxon>
        <taxon>Lentithecium</taxon>
    </lineage>
</organism>
<dbReference type="Gene3D" id="3.60.130.10">
    <property type="entry name" value="Clavaminate synthase-like"/>
    <property type="match status" value="1"/>
</dbReference>
<reference evidence="3" key="1">
    <citation type="journal article" date="2020" name="Stud. Mycol.">
        <title>101 Dothideomycetes genomes: a test case for predicting lifestyles and emergence of pathogens.</title>
        <authorList>
            <person name="Haridas S."/>
            <person name="Albert R."/>
            <person name="Binder M."/>
            <person name="Bloem J."/>
            <person name="Labutti K."/>
            <person name="Salamov A."/>
            <person name="Andreopoulos B."/>
            <person name="Baker S."/>
            <person name="Barry K."/>
            <person name="Bills G."/>
            <person name="Bluhm B."/>
            <person name="Cannon C."/>
            <person name="Castanera R."/>
            <person name="Culley D."/>
            <person name="Daum C."/>
            <person name="Ezra D."/>
            <person name="Gonzalez J."/>
            <person name="Henrissat B."/>
            <person name="Kuo A."/>
            <person name="Liang C."/>
            <person name="Lipzen A."/>
            <person name="Lutzoni F."/>
            <person name="Magnuson J."/>
            <person name="Mondo S."/>
            <person name="Nolan M."/>
            <person name="Ohm R."/>
            <person name="Pangilinan J."/>
            <person name="Park H.-J."/>
            <person name="Ramirez L."/>
            <person name="Alfaro M."/>
            <person name="Sun H."/>
            <person name="Tritt A."/>
            <person name="Yoshinaga Y."/>
            <person name="Zwiers L.-H."/>
            <person name="Turgeon B."/>
            <person name="Goodwin S."/>
            <person name="Spatafora J."/>
            <person name="Crous P."/>
            <person name="Grigoriev I."/>
        </authorList>
    </citation>
    <scope>NUCLEOTIDE SEQUENCE</scope>
    <source>
        <strain evidence="3">CBS 122367</strain>
    </source>
</reference>
<evidence type="ECO:0000256" key="1">
    <source>
        <dbReference type="ARBA" id="ARBA00023002"/>
    </source>
</evidence>
<proteinExistence type="predicted"/>
<dbReference type="PANTHER" id="PTHR10696:SF54">
    <property type="entry name" value="FAMILY OXIDOREDUCTASE, PUTATIVE (AFU_ORTHOLOGUE AFUA_4G13850)-RELATED"/>
    <property type="match status" value="1"/>
</dbReference>
<dbReference type="InterPro" id="IPR042098">
    <property type="entry name" value="TauD-like_sf"/>
</dbReference>
<accession>A0A6G1IEK5</accession>
<keyword evidence="4" id="KW-1185">Reference proteome</keyword>
<sequence length="382" mass="42754">MLLHPEFSLGASAPWDIHPDVSFGLGPTLSKSKCPLPSPMPEPPETYGEGPSYIVYLSEEDIKDTEAALRSFQELGLGPNMLEPATFPLSTELGNRLRSVSTTLHEGIGFAVLRGLNPKRYNDEENLMIYAGLVSWIGSERVTNPLGMSTEHIRNATLDGKPEGIDESELEPAKQPHKMNFHADRFMADILALHVREKAASGGEQYIASFQSIYNELMVTDPEVLAILAKDWDWPPSPENPHSKPIQAPVIFSNGKQVIAQLVWAPFVKRPEYMTAERKRALTTVNDLATKMCVKIDTQVGDIQLMNNLAMIHARESFTDTATKRRHLVRLGIRDPEQCWKRPKGYEAQFETAYLIPLDEQIMPEQDFDPWNTTSTAAAHYG</sequence>
<dbReference type="Proteomes" id="UP000799291">
    <property type="component" value="Unassembled WGS sequence"/>
</dbReference>
<dbReference type="PANTHER" id="PTHR10696">
    <property type="entry name" value="GAMMA-BUTYROBETAINE HYDROXYLASE-RELATED"/>
    <property type="match status" value="1"/>
</dbReference>
<dbReference type="InterPro" id="IPR050411">
    <property type="entry name" value="AlphaKG_dependent_hydroxylases"/>
</dbReference>
<dbReference type="EMBL" id="MU005635">
    <property type="protein sequence ID" value="KAF2676403.1"/>
    <property type="molecule type" value="Genomic_DNA"/>
</dbReference>